<dbReference type="Gene3D" id="3.30.310.170">
    <property type="entry name" value="Outer membrane protein assembly factor BamC"/>
    <property type="match status" value="1"/>
</dbReference>
<dbReference type="OrthoDB" id="5598420at2"/>
<evidence type="ECO:0000313" key="1">
    <source>
        <dbReference type="EMBL" id="ROQ29941.1"/>
    </source>
</evidence>
<dbReference type="EMBL" id="RJUL01000002">
    <property type="protein sequence ID" value="ROQ29941.1"/>
    <property type="molecule type" value="Genomic_DNA"/>
</dbReference>
<organism evidence="1 2">
    <name type="scientific">Gallaecimonas pentaromativorans</name>
    <dbReference type="NCBI Taxonomy" id="584787"/>
    <lineage>
        <taxon>Bacteria</taxon>
        <taxon>Pseudomonadati</taxon>
        <taxon>Pseudomonadota</taxon>
        <taxon>Gammaproteobacteria</taxon>
        <taxon>Enterobacterales</taxon>
        <taxon>Gallaecimonadaceae</taxon>
        <taxon>Gallaecimonas</taxon>
    </lineage>
</organism>
<dbReference type="Pfam" id="PF06804">
    <property type="entry name" value="Lipoprotein_18"/>
    <property type="match status" value="1"/>
</dbReference>
<reference evidence="1 2" key="1">
    <citation type="submission" date="2018-11" db="EMBL/GenBank/DDBJ databases">
        <title>Genomic Encyclopedia of Type Strains, Phase IV (KMG-IV): sequencing the most valuable type-strain genomes for metagenomic binning, comparative biology and taxonomic classification.</title>
        <authorList>
            <person name="Goeker M."/>
        </authorList>
    </citation>
    <scope>NUCLEOTIDE SEQUENCE [LARGE SCALE GENOMIC DNA]</scope>
    <source>
        <strain evidence="1 2">DSM 21945</strain>
    </source>
</reference>
<name>A0A3N1PS44_9GAMM</name>
<dbReference type="Gene3D" id="3.30.530.50">
    <property type="match status" value="1"/>
</dbReference>
<dbReference type="RefSeq" id="WP_050658741.1">
    <property type="nucleotide sequence ID" value="NZ_JBLXAC010000005.1"/>
</dbReference>
<proteinExistence type="predicted"/>
<keyword evidence="2" id="KW-1185">Reference proteome</keyword>
<sequence>MIIRKTTLALAVIALAGCSSTSERRAPDGGFAYTKVADQPPLTIPAGLHAPKGDGKYAIPPAADKGPVGKAMDIRAPRLVLTVVDGSRIAENEAGSKVEIDAREGEDNVVSVINERLDEWLKTRNIPVASKTGNTIETDWFVPNDMEGMIKNADDFPVKRRFEIRVDAPQHARTAEVYVTSKGAERVAGDDDNATIGSGERASVAVLNDWLGFYASRDTAHAKEMALAKFRPIAVTLGKNNSDLTDLQLGADFERAWSRVPMVLEHMGFEIKDIDKSLGTYFVSYKGDPDSSFWSGIFGGDDKELSIKHGKYQIQLGEMGDNTSMTITNDDGQPIPDDKYAEIYKPFSELMRDSDLKEMKN</sequence>
<evidence type="ECO:0000313" key="2">
    <source>
        <dbReference type="Proteomes" id="UP000268033"/>
    </source>
</evidence>
<dbReference type="InterPro" id="IPR010653">
    <property type="entry name" value="NlpB/DapX"/>
</dbReference>
<dbReference type="STRING" id="584787.GCA_001247655_03261"/>
<dbReference type="Proteomes" id="UP000268033">
    <property type="component" value="Unassembled WGS sequence"/>
</dbReference>
<protein>
    <submittedName>
        <fullName evidence="1">Beta-barrel assembly machine subunit BamC</fullName>
    </submittedName>
</protein>
<dbReference type="InterPro" id="IPR042268">
    <property type="entry name" value="BamC_C"/>
</dbReference>
<dbReference type="PROSITE" id="PS51257">
    <property type="entry name" value="PROKAR_LIPOPROTEIN"/>
    <property type="match status" value="1"/>
</dbReference>
<comment type="caution">
    <text evidence="1">The sequence shown here is derived from an EMBL/GenBank/DDBJ whole genome shotgun (WGS) entry which is preliminary data.</text>
</comment>
<dbReference type="AlphaFoldDB" id="A0A3N1PS44"/>
<accession>A0A3N1PS44</accession>
<gene>
    <name evidence="1" type="ORF">EDC28_102316</name>
</gene>